<keyword evidence="1" id="KW-1133">Transmembrane helix</keyword>
<keyword evidence="1" id="KW-0472">Membrane</keyword>
<evidence type="ECO:0000313" key="3">
    <source>
        <dbReference type="EMBL" id="RZB40460.1"/>
    </source>
</evidence>
<dbReference type="OrthoDB" id="118951at2759"/>
<feature type="transmembrane region" description="Helical" evidence="1">
    <location>
        <begin position="6"/>
        <end position="32"/>
    </location>
</feature>
<feature type="domain" description="Acyltransferase 3" evidence="2">
    <location>
        <begin position="11"/>
        <end position="328"/>
    </location>
</feature>
<feature type="transmembrane region" description="Helical" evidence="1">
    <location>
        <begin position="286"/>
        <end position="309"/>
    </location>
</feature>
<feature type="transmembrane region" description="Helical" evidence="1">
    <location>
        <begin position="217"/>
        <end position="241"/>
    </location>
</feature>
<dbReference type="InterPro" id="IPR002656">
    <property type="entry name" value="Acyl_transf_3_dom"/>
</dbReference>
<dbReference type="PANTHER" id="PTHR11161:SF0">
    <property type="entry name" value="O-ACYLTRANSFERASE LIKE PROTEIN"/>
    <property type="match status" value="1"/>
</dbReference>
<proteinExistence type="predicted"/>
<comment type="caution">
    <text evidence="3">The sequence shown here is derived from an EMBL/GenBank/DDBJ whole genome shotgun (WGS) entry which is preliminary data.</text>
</comment>
<dbReference type="Proteomes" id="UP000292052">
    <property type="component" value="Unassembled WGS sequence"/>
</dbReference>
<dbReference type="PANTHER" id="PTHR11161">
    <property type="entry name" value="O-ACYLTRANSFERASE"/>
    <property type="match status" value="1"/>
</dbReference>
<organism evidence="3 4">
    <name type="scientific">Asbolus verrucosus</name>
    <name type="common">Desert ironclad beetle</name>
    <dbReference type="NCBI Taxonomy" id="1661398"/>
    <lineage>
        <taxon>Eukaryota</taxon>
        <taxon>Metazoa</taxon>
        <taxon>Ecdysozoa</taxon>
        <taxon>Arthropoda</taxon>
        <taxon>Hexapoda</taxon>
        <taxon>Insecta</taxon>
        <taxon>Pterygota</taxon>
        <taxon>Neoptera</taxon>
        <taxon>Endopterygota</taxon>
        <taxon>Coleoptera</taxon>
        <taxon>Polyphaga</taxon>
        <taxon>Cucujiformia</taxon>
        <taxon>Tenebrionidae</taxon>
        <taxon>Pimeliinae</taxon>
        <taxon>Asbolus</taxon>
    </lineage>
</organism>
<feature type="transmembrane region" description="Helical" evidence="1">
    <location>
        <begin position="142"/>
        <end position="163"/>
    </location>
</feature>
<reference evidence="3 4" key="1">
    <citation type="submission" date="2017-03" db="EMBL/GenBank/DDBJ databases">
        <title>Genome of the blue death feigning beetle - Asbolus verrucosus.</title>
        <authorList>
            <person name="Rider S.D."/>
        </authorList>
    </citation>
    <scope>NUCLEOTIDE SEQUENCE [LARGE SCALE GENOMIC DNA]</scope>
    <source>
        <strain evidence="3">Butters</strain>
        <tissue evidence="3">Head and leg muscle</tissue>
    </source>
</reference>
<evidence type="ECO:0000256" key="1">
    <source>
        <dbReference type="SAM" id="Phobius"/>
    </source>
</evidence>
<feature type="transmembrane region" description="Helical" evidence="1">
    <location>
        <begin position="52"/>
        <end position="73"/>
    </location>
</feature>
<feature type="non-terminal residue" evidence="3">
    <location>
        <position position="1"/>
    </location>
</feature>
<dbReference type="EMBL" id="QDEB01118645">
    <property type="protein sequence ID" value="RZB40460.1"/>
    <property type="molecule type" value="Genomic_DNA"/>
</dbReference>
<feature type="non-terminal residue" evidence="3">
    <location>
        <position position="345"/>
    </location>
</feature>
<sequence>FIQDPANMFIVGATVAVDTFFLIGGLVTVYTFLRATEKGIKFNIFLYYIHRYIRLTPSLAIVILIHATLLKYFGNGPLWNSFDDHLIESCRKHWWAALLYIQNYVHDEQACVPQSWYLSIDMQLFILSPFVLLPLKKKPKLTLIALIVLSIAGIIVPFFIAYFEELRAFMISDKDSTQKYMFSYYEQTYGRFGAYIIGMILGYLIHKVKNGEFKVALSWLAVLSLWVICLGGLLACVYAGHDMMLAEYNKWSHSLYIAFNRPAWALAISGIIFICVTGYGGENVNLIDFTSLIAIVSGPINAFLSAPIFQFLSKISYSIYLVHYSLIFVRVASYKTEFTIEHFYM</sequence>
<gene>
    <name evidence="3" type="ORF">BDFB_010301</name>
</gene>
<dbReference type="AlphaFoldDB" id="A0A482VBA1"/>
<dbReference type="Pfam" id="PF01757">
    <property type="entry name" value="Acyl_transf_3"/>
    <property type="match status" value="1"/>
</dbReference>
<protein>
    <recommendedName>
        <fullName evidence="2">Acyltransferase 3 domain-containing protein</fullName>
    </recommendedName>
</protein>
<keyword evidence="1" id="KW-0812">Transmembrane</keyword>
<keyword evidence="4" id="KW-1185">Reference proteome</keyword>
<feature type="transmembrane region" description="Helical" evidence="1">
    <location>
        <begin position="261"/>
        <end position="279"/>
    </location>
</feature>
<dbReference type="GO" id="GO:0016747">
    <property type="term" value="F:acyltransferase activity, transferring groups other than amino-acyl groups"/>
    <property type="evidence" value="ECO:0007669"/>
    <property type="project" value="InterPro"/>
</dbReference>
<evidence type="ECO:0000313" key="4">
    <source>
        <dbReference type="Proteomes" id="UP000292052"/>
    </source>
</evidence>
<accession>A0A482VBA1</accession>
<feature type="transmembrane region" description="Helical" evidence="1">
    <location>
        <begin position="188"/>
        <end position="205"/>
    </location>
</feature>
<name>A0A482VBA1_ASBVE</name>
<dbReference type="InterPro" id="IPR052728">
    <property type="entry name" value="O2_lipid_transport_reg"/>
</dbReference>
<evidence type="ECO:0000259" key="2">
    <source>
        <dbReference type="Pfam" id="PF01757"/>
    </source>
</evidence>